<name>A0A853IQV8_9BURK</name>
<dbReference type="Proteomes" id="UP000589716">
    <property type="component" value="Unassembled WGS sequence"/>
</dbReference>
<sequence>MVNGISISVTQQDLVDRVISVECPVIDTRQSSSQQWQAFDRALPGMLGALFDLAAGALRELPNVGLPREDRPRLVEYVLLGMALAKASGKHPNEFLQQFQTTRAETVARTLDASPVASAVLEFIEANPYGIEASVKDILTRLEHYKPAGAEAWPRTPKGLGDALRRASPALRQLGVECKSLGNIGGKVKWAIKGKLATPCHASHEVIVPSGVGHDIKTSMTSSPAGTLATEVL</sequence>
<dbReference type="RefSeq" id="WP_180551143.1">
    <property type="nucleotide sequence ID" value="NZ_JACCKX010000001.1"/>
</dbReference>
<gene>
    <name evidence="1" type="ORF">H0I39_15955</name>
</gene>
<comment type="caution">
    <text evidence="1">The sequence shown here is derived from an EMBL/GenBank/DDBJ whole genome shotgun (WGS) entry which is preliminary data.</text>
</comment>
<dbReference type="EMBL" id="JACCKX010000001">
    <property type="protein sequence ID" value="NZA02856.1"/>
    <property type="molecule type" value="Genomic_DNA"/>
</dbReference>
<protein>
    <submittedName>
        <fullName evidence="1">Uncharacterized protein</fullName>
    </submittedName>
</protein>
<accession>A0A853IQV8</accession>
<keyword evidence="2" id="KW-1185">Reference proteome</keyword>
<proteinExistence type="predicted"/>
<dbReference type="AlphaFoldDB" id="A0A853IQV8"/>
<organism evidence="1 2">
    <name type="scientific">Ottowia beijingensis</name>
    <dbReference type="NCBI Taxonomy" id="1207057"/>
    <lineage>
        <taxon>Bacteria</taxon>
        <taxon>Pseudomonadati</taxon>
        <taxon>Pseudomonadota</taxon>
        <taxon>Betaproteobacteria</taxon>
        <taxon>Burkholderiales</taxon>
        <taxon>Comamonadaceae</taxon>
        <taxon>Ottowia</taxon>
    </lineage>
</organism>
<evidence type="ECO:0000313" key="1">
    <source>
        <dbReference type="EMBL" id="NZA02856.1"/>
    </source>
</evidence>
<reference evidence="1 2" key="1">
    <citation type="submission" date="2020-07" db="EMBL/GenBank/DDBJ databases">
        <authorList>
            <person name="Maaloum M."/>
        </authorList>
    </citation>
    <scope>NUCLEOTIDE SEQUENCE [LARGE SCALE GENOMIC DNA]</scope>
    <source>
        <strain evidence="1 2">GCS-AN-3</strain>
    </source>
</reference>
<evidence type="ECO:0000313" key="2">
    <source>
        <dbReference type="Proteomes" id="UP000589716"/>
    </source>
</evidence>